<protein>
    <submittedName>
        <fullName evidence="1">Uncharacterized protein</fullName>
    </submittedName>
</protein>
<evidence type="ECO:0000313" key="2">
    <source>
        <dbReference type="Proteomes" id="UP000837857"/>
    </source>
</evidence>
<reference evidence="1" key="1">
    <citation type="submission" date="2022-03" db="EMBL/GenBank/DDBJ databases">
        <authorList>
            <person name="Martin H S."/>
        </authorList>
    </citation>
    <scope>NUCLEOTIDE SEQUENCE</scope>
</reference>
<gene>
    <name evidence="1" type="ORF">IPOD504_LOCUS768</name>
</gene>
<evidence type="ECO:0000313" key="1">
    <source>
        <dbReference type="EMBL" id="CAH2035940.1"/>
    </source>
</evidence>
<sequence length="58" mass="6635">MGECSEAELEKELDEVMAYHKRFISIEAIERSPGTLNWADVASRGCNAEQLHSLRWVQ</sequence>
<proteinExistence type="predicted"/>
<accession>A0ABN8HPV4</accession>
<dbReference type="Proteomes" id="UP000837857">
    <property type="component" value="Chromosome 1"/>
</dbReference>
<dbReference type="EMBL" id="OW152813">
    <property type="protein sequence ID" value="CAH2035940.1"/>
    <property type="molecule type" value="Genomic_DNA"/>
</dbReference>
<keyword evidence="2" id="KW-1185">Reference proteome</keyword>
<organism evidence="1 2">
    <name type="scientific">Iphiclides podalirius</name>
    <name type="common">scarce swallowtail</name>
    <dbReference type="NCBI Taxonomy" id="110791"/>
    <lineage>
        <taxon>Eukaryota</taxon>
        <taxon>Metazoa</taxon>
        <taxon>Ecdysozoa</taxon>
        <taxon>Arthropoda</taxon>
        <taxon>Hexapoda</taxon>
        <taxon>Insecta</taxon>
        <taxon>Pterygota</taxon>
        <taxon>Neoptera</taxon>
        <taxon>Endopterygota</taxon>
        <taxon>Lepidoptera</taxon>
        <taxon>Glossata</taxon>
        <taxon>Ditrysia</taxon>
        <taxon>Papilionoidea</taxon>
        <taxon>Papilionidae</taxon>
        <taxon>Papilioninae</taxon>
        <taxon>Iphiclides</taxon>
    </lineage>
</organism>
<feature type="non-terminal residue" evidence="1">
    <location>
        <position position="58"/>
    </location>
</feature>
<name>A0ABN8HPV4_9NEOP</name>